<organism evidence="1 2">
    <name type="scientific">Kickxella alabastrina</name>
    <dbReference type="NCBI Taxonomy" id="61397"/>
    <lineage>
        <taxon>Eukaryota</taxon>
        <taxon>Fungi</taxon>
        <taxon>Fungi incertae sedis</taxon>
        <taxon>Zoopagomycota</taxon>
        <taxon>Kickxellomycotina</taxon>
        <taxon>Kickxellomycetes</taxon>
        <taxon>Kickxellales</taxon>
        <taxon>Kickxellaceae</taxon>
        <taxon>Kickxella</taxon>
    </lineage>
</organism>
<evidence type="ECO:0000313" key="1">
    <source>
        <dbReference type="EMBL" id="KAJ1897313.1"/>
    </source>
</evidence>
<reference evidence="1" key="1">
    <citation type="submission" date="2022-07" db="EMBL/GenBank/DDBJ databases">
        <title>Phylogenomic reconstructions and comparative analyses of Kickxellomycotina fungi.</title>
        <authorList>
            <person name="Reynolds N.K."/>
            <person name="Stajich J.E."/>
            <person name="Barry K."/>
            <person name="Grigoriev I.V."/>
            <person name="Crous P."/>
            <person name="Smith M.E."/>
        </authorList>
    </citation>
    <scope>NUCLEOTIDE SEQUENCE</scope>
    <source>
        <strain evidence="1">Benny 63K</strain>
    </source>
</reference>
<comment type="caution">
    <text evidence="1">The sequence shown here is derived from an EMBL/GenBank/DDBJ whole genome shotgun (WGS) entry which is preliminary data.</text>
</comment>
<dbReference type="Proteomes" id="UP001150581">
    <property type="component" value="Unassembled WGS sequence"/>
</dbReference>
<dbReference type="EMBL" id="JANBPG010000346">
    <property type="protein sequence ID" value="KAJ1897313.1"/>
    <property type="molecule type" value="Genomic_DNA"/>
</dbReference>
<accession>A0ACC1IM69</accession>
<name>A0ACC1IM69_9FUNG</name>
<protein>
    <submittedName>
        <fullName evidence="1">Uncharacterized protein</fullName>
    </submittedName>
</protein>
<gene>
    <name evidence="1" type="ORF">LPJ66_003448</name>
</gene>
<keyword evidence="2" id="KW-1185">Reference proteome</keyword>
<evidence type="ECO:0000313" key="2">
    <source>
        <dbReference type="Proteomes" id="UP001150581"/>
    </source>
</evidence>
<sequence>MILWPPIRTCPEPTLPAIRNTTHCNSIIRLSTYFSNHPVHRLGLFDMDSITNIKTNKCTITSYSISHSSLDPGLTTDLNNKYRLHMGHGQSQHHITLICFTNSNKVQHLLATPAMHTP</sequence>
<proteinExistence type="predicted"/>